<dbReference type="Proteomes" id="UP001596549">
    <property type="component" value="Unassembled WGS sequence"/>
</dbReference>
<reference evidence="2" key="1">
    <citation type="journal article" date="2019" name="Int. J. Syst. Evol. Microbiol.">
        <title>The Global Catalogue of Microorganisms (GCM) 10K type strain sequencing project: providing services to taxonomists for standard genome sequencing and annotation.</title>
        <authorList>
            <consortium name="The Broad Institute Genomics Platform"/>
            <consortium name="The Broad Institute Genome Sequencing Center for Infectious Disease"/>
            <person name="Wu L."/>
            <person name="Ma J."/>
        </authorList>
    </citation>
    <scope>NUCLEOTIDE SEQUENCE [LARGE SCALE GENOMIC DNA]</scope>
    <source>
        <strain evidence="2">NBRC 106396</strain>
    </source>
</reference>
<proteinExistence type="predicted"/>
<evidence type="ECO:0000313" key="2">
    <source>
        <dbReference type="Proteomes" id="UP001596549"/>
    </source>
</evidence>
<keyword evidence="2" id="KW-1185">Reference proteome</keyword>
<sequence>MLLPDLAGHMMGLQSRDELHAIDAAVNDKFKKYFWSTRLDDI</sequence>
<dbReference type="RefSeq" id="WP_379750673.1">
    <property type="nucleotide sequence ID" value="NZ_JBHTCP010000049.1"/>
</dbReference>
<gene>
    <name evidence="1" type="ORF">ACFQPF_15140</name>
</gene>
<accession>A0ABW2NUP3</accession>
<organism evidence="1 2">
    <name type="scientific">Fictibacillus iocasae</name>
    <dbReference type="NCBI Taxonomy" id="2715437"/>
    <lineage>
        <taxon>Bacteria</taxon>
        <taxon>Bacillati</taxon>
        <taxon>Bacillota</taxon>
        <taxon>Bacilli</taxon>
        <taxon>Bacillales</taxon>
        <taxon>Fictibacillaceae</taxon>
        <taxon>Fictibacillus</taxon>
    </lineage>
</organism>
<name>A0ABW2NUP3_9BACL</name>
<dbReference type="EMBL" id="JBHTCP010000049">
    <property type="protein sequence ID" value="MFC7372973.1"/>
    <property type="molecule type" value="Genomic_DNA"/>
</dbReference>
<protein>
    <submittedName>
        <fullName evidence="1">Uncharacterized protein</fullName>
    </submittedName>
</protein>
<comment type="caution">
    <text evidence="1">The sequence shown here is derived from an EMBL/GenBank/DDBJ whole genome shotgun (WGS) entry which is preliminary data.</text>
</comment>
<evidence type="ECO:0000313" key="1">
    <source>
        <dbReference type="EMBL" id="MFC7372973.1"/>
    </source>
</evidence>